<organism evidence="3 4">
    <name type="scientific">Dermatophagoides farinae</name>
    <name type="common">American house dust mite</name>
    <dbReference type="NCBI Taxonomy" id="6954"/>
    <lineage>
        <taxon>Eukaryota</taxon>
        <taxon>Metazoa</taxon>
        <taxon>Ecdysozoa</taxon>
        <taxon>Arthropoda</taxon>
        <taxon>Chelicerata</taxon>
        <taxon>Arachnida</taxon>
        <taxon>Acari</taxon>
        <taxon>Acariformes</taxon>
        <taxon>Sarcoptiformes</taxon>
        <taxon>Astigmata</taxon>
        <taxon>Psoroptidia</taxon>
        <taxon>Analgoidea</taxon>
        <taxon>Pyroglyphidae</taxon>
        <taxon>Dermatophagoidinae</taxon>
        <taxon>Dermatophagoides</taxon>
    </lineage>
</organism>
<dbReference type="AlphaFoldDB" id="A0A922I3Y0"/>
<protein>
    <submittedName>
        <fullName evidence="3">Uncharacterized protein</fullName>
    </submittedName>
</protein>
<accession>A0A922I3Y0</accession>
<reference evidence="3" key="1">
    <citation type="submission" date="2013-05" db="EMBL/GenBank/DDBJ databases">
        <authorList>
            <person name="Yim A.K.Y."/>
            <person name="Chan T.F."/>
            <person name="Ji K.M."/>
            <person name="Liu X.Y."/>
            <person name="Zhou J.W."/>
            <person name="Li R.Q."/>
            <person name="Yang K.Y."/>
            <person name="Li J."/>
            <person name="Li M."/>
            <person name="Law P.T.W."/>
            <person name="Wu Y.L."/>
            <person name="Cai Z.L."/>
            <person name="Qin H."/>
            <person name="Bao Y."/>
            <person name="Leung R.K.K."/>
            <person name="Ng P.K.S."/>
            <person name="Zou J."/>
            <person name="Zhong X.J."/>
            <person name="Ran P.X."/>
            <person name="Zhong N.S."/>
            <person name="Liu Z.G."/>
            <person name="Tsui S.K.W."/>
        </authorList>
    </citation>
    <scope>NUCLEOTIDE SEQUENCE</scope>
    <source>
        <strain evidence="3">Derf</strain>
        <tissue evidence="3">Whole organism</tissue>
    </source>
</reference>
<name>A0A922I3Y0_DERFA</name>
<reference evidence="2" key="3">
    <citation type="journal article" date="2021" name="World Allergy Organ. J.">
        <title>Chromosome-level assembly of Dermatophagoides farinae genome and transcriptome reveals two novel allergens Der f 37 and Der f 39.</title>
        <authorList>
            <person name="Chen J."/>
            <person name="Cai Z."/>
            <person name="Fan D."/>
            <person name="Hu J."/>
            <person name="Hou Y."/>
            <person name="He Y."/>
            <person name="Zhang Z."/>
            <person name="Zhao Z."/>
            <person name="Gao P."/>
            <person name="Hu W."/>
            <person name="Sun J."/>
            <person name="Li J."/>
            <person name="Ji K."/>
        </authorList>
    </citation>
    <scope>NUCLEOTIDE SEQUENCE</scope>
    <source>
        <strain evidence="2">JKM2019</strain>
    </source>
</reference>
<reference evidence="2" key="2">
    <citation type="submission" date="2020-06" db="EMBL/GenBank/DDBJ databases">
        <authorList>
            <person name="Ji K."/>
            <person name="Li J."/>
        </authorList>
    </citation>
    <scope>NUCLEOTIDE SEQUENCE</scope>
    <source>
        <strain evidence="2">JKM2019</strain>
        <tissue evidence="2">Whole body</tissue>
    </source>
</reference>
<gene>
    <name evidence="3" type="ORF">DERF_005670</name>
    <name evidence="2" type="ORF">HUG17_3372</name>
</gene>
<evidence type="ECO:0000256" key="1">
    <source>
        <dbReference type="SAM" id="MobiDB-lite"/>
    </source>
</evidence>
<feature type="region of interest" description="Disordered" evidence="1">
    <location>
        <begin position="169"/>
        <end position="190"/>
    </location>
</feature>
<evidence type="ECO:0000313" key="2">
    <source>
        <dbReference type="EMBL" id="KAH7639339.1"/>
    </source>
</evidence>
<keyword evidence="4" id="KW-1185">Reference proteome</keyword>
<feature type="compositionally biased region" description="Basic residues" evidence="1">
    <location>
        <begin position="173"/>
        <end position="189"/>
    </location>
</feature>
<evidence type="ECO:0000313" key="4">
    <source>
        <dbReference type="Proteomes" id="UP000790347"/>
    </source>
</evidence>
<proteinExistence type="predicted"/>
<comment type="caution">
    <text evidence="3">The sequence shown here is derived from an EMBL/GenBank/DDBJ whole genome shotgun (WGS) entry which is preliminary data.</text>
</comment>
<dbReference type="Proteomes" id="UP000790347">
    <property type="component" value="Unassembled WGS sequence"/>
</dbReference>
<dbReference type="Proteomes" id="UP000828236">
    <property type="component" value="Unassembled WGS sequence"/>
</dbReference>
<dbReference type="EMBL" id="SDOV01000007">
    <property type="protein sequence ID" value="KAH7639339.1"/>
    <property type="molecule type" value="Genomic_DNA"/>
</dbReference>
<sequence>MIDPALIYCSVCYRSKLEPDNQNLSYYVSACARILCNDCHQQQLLQNIACTKCSRSNCQKELISDQLIPNVRAIFTPNVNEHCQHKQIVQFQQTQLKSFEQYLRQQFMEFSRQWNNGGQSIGQLKAIEDERIKRSIELQNTINVCYQKRQKQQQFSQVSNNYYRNHEESQALKTRHHHHHPTNQNHHHQPNIFETSLLQTSSSNSIPMNRALNISRSSSSTNKLYSMKTGTKSGISRLPSLTSHMPNLSVDLKSNSIHDRLYRKTSPSIYSAMTAVFRDKMNPYAASRLSKQSYRWPERRTFGNNIQSLAHIKKK</sequence>
<evidence type="ECO:0000313" key="3">
    <source>
        <dbReference type="EMBL" id="KAH9522067.1"/>
    </source>
</evidence>
<dbReference type="EMBL" id="ASGP02000002">
    <property type="protein sequence ID" value="KAH9522067.1"/>
    <property type="molecule type" value="Genomic_DNA"/>
</dbReference>
<reference evidence="3" key="4">
    <citation type="journal article" date="2022" name="Res Sq">
        <title>Comparative Genomics Reveals Insights into the Divergent Evolution of Astigmatic Mites and Household Pest Adaptations.</title>
        <authorList>
            <person name="Xiong Q."/>
            <person name="Wan A.T.-Y."/>
            <person name="Liu X.-Y."/>
            <person name="Fung C.S.-H."/>
            <person name="Xiao X."/>
            <person name="Malainual N."/>
            <person name="Hou J."/>
            <person name="Wang L."/>
            <person name="Wang M."/>
            <person name="Yang K."/>
            <person name="Cui Y."/>
            <person name="Leung E."/>
            <person name="Nong W."/>
            <person name="Shin S.-K."/>
            <person name="Au S."/>
            <person name="Jeong K.Y."/>
            <person name="Chew F.T."/>
            <person name="Hui J."/>
            <person name="Leung T.F."/>
            <person name="Tungtrongchitr A."/>
            <person name="Zhong N."/>
            <person name="Liu Z."/>
            <person name="Tsui S."/>
        </authorList>
    </citation>
    <scope>NUCLEOTIDE SEQUENCE</scope>
    <source>
        <strain evidence="3">Derf</strain>
        <tissue evidence="3">Whole organism</tissue>
    </source>
</reference>